<evidence type="ECO:0000313" key="3">
    <source>
        <dbReference type="EMBL" id="QDU60134.1"/>
    </source>
</evidence>
<organism evidence="3 4">
    <name type="scientific">Kolteria novifilia</name>
    <dbReference type="NCBI Taxonomy" id="2527975"/>
    <lineage>
        <taxon>Bacteria</taxon>
        <taxon>Pseudomonadati</taxon>
        <taxon>Planctomycetota</taxon>
        <taxon>Planctomycetia</taxon>
        <taxon>Kolteriales</taxon>
        <taxon>Kolteriaceae</taxon>
        <taxon>Kolteria</taxon>
    </lineage>
</organism>
<dbReference type="Gene3D" id="4.10.220.110">
    <property type="match status" value="1"/>
</dbReference>
<dbReference type="InterPro" id="IPR006531">
    <property type="entry name" value="Gp5/Vgr_OB"/>
</dbReference>
<name>A0A518AZK4_9BACT</name>
<gene>
    <name evidence="3" type="ORF">Pan216_09710</name>
</gene>
<sequence length="741" mass="81695">MSSETRLTLTARSRGGDQELTVLSLRGGERVSALYEYELEACAPRDAEGRIRSLLGEDLTVEIAVEGQEPRTIGGIISSVRVSLHDRTFEAAGGMSEEHVLYGLTLSPNVYPLSRNRRCRLFQATNLAGIVGECLRGFDSTIDFEEGSYPYHLAVQYDESDWSHLERRLTEEGAYYYFLSKGDRVTVCLADSSPKAPLATSLSERGQPGVPRLLRWKERQRLVPYKCGIVDRDSERFSLDVDAEAEFRSVIQGGTRPVRLDVPCMNEASVGTAEFLSQRFTRFGFSGALGEAAEDDLDAEARRRVDVRLQQRTAQGFLARGRTDCATLRPGHAVEIRDADGRVGRYFVTSIKQRVEAAAPLAGLRHRASVYRCDFECLPIDLPYRAPTREPVPFVPGVETATVVGMPQHDVTNNEHGSVLVRFHWDERPEGMSSWIRVLQPSAGTQFGHAWLPRQGDEVVVAFEDGDPDRPLVVASLYNDGRMPAGDRRRHRDHSSIAVRSQGGTSESVSHWLIDDASMEGTSYLAAIRDMAWTSRNDCLLETGNDCSIVVGDLSGISREPNQTGAVTEGDDGAPQYSVDVSGSFDKDVLGPLRSYISGYFTLRVDGMTEWIGYGPVVLTNSSLTVAGASWTQIDVLSTRVCLPLGSLQIVCGISSIQYLQVAAMIRSTHGGPRFTHAYVDMLVHVIEFENGIVRCNINGRFEFDVTEDCSNTIGQQRQRVAVATQEASTCNLVFGSSVHE</sequence>
<dbReference type="Gene3D" id="2.30.110.50">
    <property type="match status" value="1"/>
</dbReference>
<protein>
    <submittedName>
        <fullName evidence="3">Phage-related baseplate assembly protein</fullName>
    </submittedName>
</protein>
<dbReference type="Gene3D" id="2.40.50.230">
    <property type="entry name" value="Gp5 N-terminal domain"/>
    <property type="match status" value="1"/>
</dbReference>
<evidence type="ECO:0000256" key="1">
    <source>
        <dbReference type="SAM" id="MobiDB-lite"/>
    </source>
</evidence>
<dbReference type="EMBL" id="CP036279">
    <property type="protein sequence ID" value="QDU60134.1"/>
    <property type="molecule type" value="Genomic_DNA"/>
</dbReference>
<dbReference type="InterPro" id="IPR037026">
    <property type="entry name" value="Vgr_OB-fold_dom_sf"/>
</dbReference>
<evidence type="ECO:0000259" key="2">
    <source>
        <dbReference type="Pfam" id="PF04717"/>
    </source>
</evidence>
<dbReference type="Pfam" id="PF04717">
    <property type="entry name" value="Phage_base_V"/>
    <property type="match status" value="1"/>
</dbReference>
<accession>A0A518AZK4</accession>
<dbReference type="Pfam" id="PF05954">
    <property type="entry name" value="Phage_GPD"/>
    <property type="match status" value="1"/>
</dbReference>
<dbReference type="AlphaFoldDB" id="A0A518AZK4"/>
<dbReference type="SUPFAM" id="SSF69279">
    <property type="entry name" value="Phage tail proteins"/>
    <property type="match status" value="2"/>
</dbReference>
<evidence type="ECO:0000313" key="4">
    <source>
        <dbReference type="Proteomes" id="UP000317093"/>
    </source>
</evidence>
<proteinExistence type="predicted"/>
<dbReference type="RefSeq" id="WP_419193259.1">
    <property type="nucleotide sequence ID" value="NZ_CP036279.1"/>
</dbReference>
<dbReference type="Gene3D" id="3.55.50.10">
    <property type="entry name" value="Baseplate protein-like domains"/>
    <property type="match status" value="1"/>
</dbReference>
<feature type="domain" description="Gp5/Type VI secretion system Vgr protein OB-fold" evidence="2">
    <location>
        <begin position="416"/>
        <end position="478"/>
    </location>
</feature>
<dbReference type="KEGG" id="knv:Pan216_09710"/>
<dbReference type="SUPFAM" id="SSF69255">
    <property type="entry name" value="gp5 N-terminal domain-like"/>
    <property type="match status" value="1"/>
</dbReference>
<dbReference type="SUPFAM" id="SSF69349">
    <property type="entry name" value="Phage fibre proteins"/>
    <property type="match status" value="1"/>
</dbReference>
<feature type="region of interest" description="Disordered" evidence="1">
    <location>
        <begin position="483"/>
        <end position="503"/>
    </location>
</feature>
<reference evidence="3 4" key="1">
    <citation type="submission" date="2019-02" db="EMBL/GenBank/DDBJ databases">
        <title>Deep-cultivation of Planctomycetes and their phenomic and genomic characterization uncovers novel biology.</title>
        <authorList>
            <person name="Wiegand S."/>
            <person name="Jogler M."/>
            <person name="Boedeker C."/>
            <person name="Pinto D."/>
            <person name="Vollmers J."/>
            <person name="Rivas-Marin E."/>
            <person name="Kohn T."/>
            <person name="Peeters S.H."/>
            <person name="Heuer A."/>
            <person name="Rast P."/>
            <person name="Oberbeckmann S."/>
            <person name="Bunk B."/>
            <person name="Jeske O."/>
            <person name="Meyerdierks A."/>
            <person name="Storesund J.E."/>
            <person name="Kallscheuer N."/>
            <person name="Luecker S."/>
            <person name="Lage O.M."/>
            <person name="Pohl T."/>
            <person name="Merkel B.J."/>
            <person name="Hornburger P."/>
            <person name="Mueller R.-W."/>
            <person name="Bruemmer F."/>
            <person name="Labrenz M."/>
            <person name="Spormann A.M."/>
            <person name="Op den Camp H."/>
            <person name="Overmann J."/>
            <person name="Amann R."/>
            <person name="Jetten M.S.M."/>
            <person name="Mascher T."/>
            <person name="Medema M.H."/>
            <person name="Devos D.P."/>
            <person name="Kaster A.-K."/>
            <person name="Ovreas L."/>
            <person name="Rohde M."/>
            <person name="Galperin M.Y."/>
            <person name="Jogler C."/>
        </authorList>
    </citation>
    <scope>NUCLEOTIDE SEQUENCE [LARGE SCALE GENOMIC DNA]</scope>
    <source>
        <strain evidence="3 4">Pan216</strain>
    </source>
</reference>
<dbReference type="Proteomes" id="UP000317093">
    <property type="component" value="Chromosome"/>
</dbReference>
<keyword evidence="4" id="KW-1185">Reference proteome</keyword>